<name>A0A7J5AJV7_9FLAO</name>
<protein>
    <submittedName>
        <fullName evidence="5">YHYH protein</fullName>
    </submittedName>
</protein>
<evidence type="ECO:0000313" key="5">
    <source>
        <dbReference type="EMBL" id="KAB1157698.1"/>
    </source>
</evidence>
<dbReference type="Pfam" id="PF14240">
    <property type="entry name" value="YHYH"/>
    <property type="match status" value="1"/>
</dbReference>
<organism evidence="5 6">
    <name type="scientific">Flavobacterium luteum</name>
    <dbReference type="NCBI Taxonomy" id="2026654"/>
    <lineage>
        <taxon>Bacteria</taxon>
        <taxon>Pseudomonadati</taxon>
        <taxon>Bacteroidota</taxon>
        <taxon>Flavobacteriia</taxon>
        <taxon>Flavobacteriales</taxon>
        <taxon>Flavobacteriaceae</taxon>
        <taxon>Flavobacterium</taxon>
    </lineage>
</organism>
<evidence type="ECO:0000259" key="3">
    <source>
        <dbReference type="Pfam" id="PF14240"/>
    </source>
</evidence>
<dbReference type="InterPro" id="IPR025924">
    <property type="entry name" value="YHYH_dom"/>
</dbReference>
<feature type="chain" id="PRO_5029837168" evidence="2">
    <location>
        <begin position="19"/>
        <end position="453"/>
    </location>
</feature>
<comment type="caution">
    <text evidence="5">The sequence shown here is derived from an EMBL/GenBank/DDBJ whole genome shotgun (WGS) entry which is preliminary data.</text>
</comment>
<keyword evidence="6" id="KW-1185">Reference proteome</keyword>
<evidence type="ECO:0000256" key="2">
    <source>
        <dbReference type="SAM" id="SignalP"/>
    </source>
</evidence>
<dbReference type="Proteomes" id="UP000490922">
    <property type="component" value="Unassembled WGS sequence"/>
</dbReference>
<evidence type="ECO:0000259" key="4">
    <source>
        <dbReference type="Pfam" id="PF18962"/>
    </source>
</evidence>
<dbReference type="EMBL" id="WAEM01000001">
    <property type="protein sequence ID" value="KAB1157698.1"/>
    <property type="molecule type" value="Genomic_DNA"/>
</dbReference>
<evidence type="ECO:0000256" key="1">
    <source>
        <dbReference type="ARBA" id="ARBA00022729"/>
    </source>
</evidence>
<feature type="signal peptide" evidence="2">
    <location>
        <begin position="1"/>
        <end position="18"/>
    </location>
</feature>
<dbReference type="Pfam" id="PF18962">
    <property type="entry name" value="Por_Secre_tail"/>
    <property type="match status" value="1"/>
</dbReference>
<feature type="domain" description="Secretion system C-terminal sorting" evidence="4">
    <location>
        <begin position="379"/>
        <end position="451"/>
    </location>
</feature>
<proteinExistence type="predicted"/>
<evidence type="ECO:0000313" key="6">
    <source>
        <dbReference type="Proteomes" id="UP000490922"/>
    </source>
</evidence>
<dbReference type="NCBIfam" id="TIGR04183">
    <property type="entry name" value="Por_Secre_tail"/>
    <property type="match status" value="1"/>
</dbReference>
<dbReference type="RefSeq" id="WP_151105891.1">
    <property type="nucleotide sequence ID" value="NZ_WAEM01000001.1"/>
</dbReference>
<feature type="domain" description="YHYH" evidence="3">
    <location>
        <begin position="95"/>
        <end position="333"/>
    </location>
</feature>
<sequence length="453" mass="48909">MKKILFVTIIAISWNTFAQTNPAITSWLVNSTGITGRHYVANNSTPINDAVLANVQTVKYNATYSYISATGIPAYITGPFKDGNTSLATAQNKIFRIPLAPVQGTGIVSTTGGNIGVFKNGVALFDYRDGVAYSATATNGICGGPPNNPSCPGGMGTTQAWNRDAIPAEKAGFDCAKAHPAMGNYHHHQNPSAFNLDLTVISNICDAYPSDGLYVINPSEHSPLLGFAYDGFPIYGAYGYTNTNGTGTITRMKSSYQLKTQTTRSGGPNVGQTIGTQTFFNGYFKEDYEYVSHTGDATYLDTHNGRICNTPEYPASLYPNGIYCYFATVDANHNSTYPYVVGPTFYGNITVSTVNSVPSGTTTLATNSFDNTDYKVSIAPNPASEFIAIQTQMTEQDMNVELINELGQIVKTSKILQGSTLCIIDTDTVYNGIYFVKISSRQKSKSYKVIIKK</sequence>
<keyword evidence="1 2" id="KW-0732">Signal</keyword>
<accession>A0A7J5AJV7</accession>
<dbReference type="AlphaFoldDB" id="A0A7J5AJV7"/>
<dbReference type="InterPro" id="IPR026444">
    <property type="entry name" value="Secre_tail"/>
</dbReference>
<reference evidence="5 6" key="1">
    <citation type="submission" date="2019-09" db="EMBL/GenBank/DDBJ databases">
        <title>Flavobacterium sp. nov., isolated from glacier ice.</title>
        <authorList>
            <person name="Liu Q."/>
        </authorList>
    </citation>
    <scope>NUCLEOTIDE SEQUENCE [LARGE SCALE GENOMIC DNA]</scope>
    <source>
        <strain evidence="5 6">NBRC 112527</strain>
    </source>
</reference>
<gene>
    <name evidence="5" type="ORF">F6464_01035</name>
</gene>
<dbReference type="OrthoDB" id="665834at2"/>